<name>A0A0A9EGS8_ARUDO</name>
<proteinExistence type="predicted"/>
<dbReference type="AlphaFoldDB" id="A0A0A9EGS8"/>
<organism evidence="1">
    <name type="scientific">Arundo donax</name>
    <name type="common">Giant reed</name>
    <name type="synonym">Donax arundinaceus</name>
    <dbReference type="NCBI Taxonomy" id="35708"/>
    <lineage>
        <taxon>Eukaryota</taxon>
        <taxon>Viridiplantae</taxon>
        <taxon>Streptophyta</taxon>
        <taxon>Embryophyta</taxon>
        <taxon>Tracheophyta</taxon>
        <taxon>Spermatophyta</taxon>
        <taxon>Magnoliopsida</taxon>
        <taxon>Liliopsida</taxon>
        <taxon>Poales</taxon>
        <taxon>Poaceae</taxon>
        <taxon>PACMAD clade</taxon>
        <taxon>Arundinoideae</taxon>
        <taxon>Arundineae</taxon>
        <taxon>Arundo</taxon>
    </lineage>
</organism>
<protein>
    <submittedName>
        <fullName evidence="1">Uncharacterized protein</fullName>
    </submittedName>
</protein>
<reference evidence="1" key="1">
    <citation type="submission" date="2014-09" db="EMBL/GenBank/DDBJ databases">
        <authorList>
            <person name="Magalhaes I.L.F."/>
            <person name="Oliveira U."/>
            <person name="Santos F.R."/>
            <person name="Vidigal T.H.D.A."/>
            <person name="Brescovit A.D."/>
            <person name="Santos A.J."/>
        </authorList>
    </citation>
    <scope>NUCLEOTIDE SEQUENCE</scope>
    <source>
        <tissue evidence="1">Shoot tissue taken approximately 20 cm above the soil surface</tissue>
    </source>
</reference>
<accession>A0A0A9EGS8</accession>
<sequence length="49" mass="5605">MIIAVHETMSGDCIPSKMRRAMLIFPHLQYMSISELDMKILSSNPPRIT</sequence>
<dbReference type="EMBL" id="GBRH01202653">
    <property type="protein sequence ID" value="JAD95242.1"/>
    <property type="molecule type" value="Transcribed_RNA"/>
</dbReference>
<reference evidence="1" key="2">
    <citation type="journal article" date="2015" name="Data Brief">
        <title>Shoot transcriptome of the giant reed, Arundo donax.</title>
        <authorList>
            <person name="Barrero R.A."/>
            <person name="Guerrero F.D."/>
            <person name="Moolhuijzen P."/>
            <person name="Goolsby J.A."/>
            <person name="Tidwell J."/>
            <person name="Bellgard S.E."/>
            <person name="Bellgard M.I."/>
        </authorList>
    </citation>
    <scope>NUCLEOTIDE SEQUENCE</scope>
    <source>
        <tissue evidence="1">Shoot tissue taken approximately 20 cm above the soil surface</tissue>
    </source>
</reference>
<evidence type="ECO:0000313" key="1">
    <source>
        <dbReference type="EMBL" id="JAD95242.1"/>
    </source>
</evidence>